<keyword evidence="3" id="KW-0560">Oxidoreductase</keyword>
<dbReference type="Gene3D" id="3.40.50.720">
    <property type="entry name" value="NAD(P)-binding Rossmann-like Domain"/>
    <property type="match status" value="1"/>
</dbReference>
<gene>
    <name evidence="4" type="ORF">PHLCEN_2v6533</name>
</gene>
<keyword evidence="5" id="KW-1185">Reference proteome</keyword>
<dbReference type="GO" id="GO:0006654">
    <property type="term" value="P:phosphatidic acid biosynthetic process"/>
    <property type="evidence" value="ECO:0007669"/>
    <property type="project" value="TreeGrafter"/>
</dbReference>
<evidence type="ECO:0000256" key="3">
    <source>
        <dbReference type="ARBA" id="ARBA00023002"/>
    </source>
</evidence>
<dbReference type="InterPro" id="IPR036291">
    <property type="entry name" value="NAD(P)-bd_dom_sf"/>
</dbReference>
<dbReference type="InterPro" id="IPR020904">
    <property type="entry name" value="Sc_DH/Rdtase_CS"/>
</dbReference>
<reference evidence="4 5" key="1">
    <citation type="submission" date="2018-02" db="EMBL/GenBank/DDBJ databases">
        <title>Genome sequence of the basidiomycete white-rot fungus Phlebia centrifuga.</title>
        <authorList>
            <person name="Granchi Z."/>
            <person name="Peng M."/>
            <person name="de Vries R.P."/>
            <person name="Hilden K."/>
            <person name="Makela M.R."/>
            <person name="Grigoriev I."/>
            <person name="Riley R."/>
        </authorList>
    </citation>
    <scope>NUCLEOTIDE SEQUENCE [LARGE SCALE GENOMIC DNA]</scope>
    <source>
        <strain evidence="4 5">FBCC195</strain>
    </source>
</reference>
<proteinExistence type="inferred from homology"/>
<comment type="similarity">
    <text evidence="1">Belongs to the short-chain dehydrogenases/reductases (SDR) family.</text>
</comment>
<dbReference type="OrthoDB" id="2102561at2759"/>
<evidence type="ECO:0000313" key="4">
    <source>
        <dbReference type="EMBL" id="PSR81198.1"/>
    </source>
</evidence>
<dbReference type="GO" id="GO:0004806">
    <property type="term" value="F:triacylglycerol lipase activity"/>
    <property type="evidence" value="ECO:0007669"/>
    <property type="project" value="TreeGrafter"/>
</dbReference>
<dbReference type="PANTHER" id="PTHR44169:SF6">
    <property type="entry name" value="NADPH-DEPENDENT 1-ACYLDIHYDROXYACETONE PHOSPHATE REDUCTASE"/>
    <property type="match status" value="1"/>
</dbReference>
<dbReference type="GO" id="GO:0019433">
    <property type="term" value="P:triglyceride catabolic process"/>
    <property type="evidence" value="ECO:0007669"/>
    <property type="project" value="TreeGrafter"/>
</dbReference>
<dbReference type="PANTHER" id="PTHR44169">
    <property type="entry name" value="NADPH-DEPENDENT 1-ACYLDIHYDROXYACETONE PHOSPHATE REDUCTASE"/>
    <property type="match status" value="1"/>
</dbReference>
<dbReference type="InterPro" id="IPR002347">
    <property type="entry name" value="SDR_fam"/>
</dbReference>
<accession>A0A2R6NZE7</accession>
<evidence type="ECO:0000313" key="5">
    <source>
        <dbReference type="Proteomes" id="UP000186601"/>
    </source>
</evidence>
<dbReference type="Proteomes" id="UP000186601">
    <property type="component" value="Unassembled WGS sequence"/>
</dbReference>
<dbReference type="SUPFAM" id="SSF51735">
    <property type="entry name" value="NAD(P)-binding Rossmann-fold domains"/>
    <property type="match status" value="1"/>
</dbReference>
<dbReference type="STRING" id="98765.A0A2R6NZE7"/>
<comment type="caution">
    <text evidence="4">The sequence shown here is derived from an EMBL/GenBank/DDBJ whole genome shotgun (WGS) entry which is preliminary data.</text>
</comment>
<dbReference type="GO" id="GO:0005783">
    <property type="term" value="C:endoplasmic reticulum"/>
    <property type="evidence" value="ECO:0007669"/>
    <property type="project" value="TreeGrafter"/>
</dbReference>
<dbReference type="AlphaFoldDB" id="A0A2R6NZE7"/>
<protein>
    <submittedName>
        <fullName evidence="4">Uncharacterized protein</fullName>
    </submittedName>
</protein>
<dbReference type="EMBL" id="MLYV02000625">
    <property type="protein sequence ID" value="PSR81198.1"/>
    <property type="molecule type" value="Genomic_DNA"/>
</dbReference>
<evidence type="ECO:0000256" key="2">
    <source>
        <dbReference type="ARBA" id="ARBA00022857"/>
    </source>
</evidence>
<name>A0A2R6NZE7_9APHY</name>
<evidence type="ECO:0000256" key="1">
    <source>
        <dbReference type="ARBA" id="ARBA00006484"/>
    </source>
</evidence>
<dbReference type="GO" id="GO:0005811">
    <property type="term" value="C:lipid droplet"/>
    <property type="evidence" value="ECO:0007669"/>
    <property type="project" value="TreeGrafter"/>
</dbReference>
<dbReference type="PROSITE" id="PS00061">
    <property type="entry name" value="ADH_SHORT"/>
    <property type="match status" value="1"/>
</dbReference>
<organism evidence="4 5">
    <name type="scientific">Hermanssonia centrifuga</name>
    <dbReference type="NCBI Taxonomy" id="98765"/>
    <lineage>
        <taxon>Eukaryota</taxon>
        <taxon>Fungi</taxon>
        <taxon>Dikarya</taxon>
        <taxon>Basidiomycota</taxon>
        <taxon>Agaricomycotina</taxon>
        <taxon>Agaricomycetes</taxon>
        <taxon>Polyporales</taxon>
        <taxon>Meruliaceae</taxon>
        <taxon>Hermanssonia</taxon>
    </lineage>
</organism>
<dbReference type="GO" id="GO:0000140">
    <property type="term" value="F:acylglycerone-phosphate reductase (NADP+) activity"/>
    <property type="evidence" value="ECO:0007669"/>
    <property type="project" value="TreeGrafter"/>
</dbReference>
<dbReference type="Pfam" id="PF00106">
    <property type="entry name" value="adh_short"/>
    <property type="match status" value="1"/>
</dbReference>
<sequence length="169" mass="18667">MSMDKVKALFDVNLFAAMAMVQSFLPLLLASNHARIVQMGSLAGVMPVPFGAAYNASKAALHSFGDTLRVELAPFNIKVITSAIPREPLVRDIVKEVLKNNPRAWFWGGANAWVTWFISTFLGRRGFVCIFLVSVTSKQTDEDEKDGIMSKMFGLKKLATLKAQERKSA</sequence>
<keyword evidence="2" id="KW-0521">NADP</keyword>